<accession>A0A2C6KRG1</accession>
<organism evidence="1 2">
    <name type="scientific">Cystoisospora suis</name>
    <dbReference type="NCBI Taxonomy" id="483139"/>
    <lineage>
        <taxon>Eukaryota</taxon>
        <taxon>Sar</taxon>
        <taxon>Alveolata</taxon>
        <taxon>Apicomplexa</taxon>
        <taxon>Conoidasida</taxon>
        <taxon>Coccidia</taxon>
        <taxon>Eucoccidiorida</taxon>
        <taxon>Eimeriorina</taxon>
        <taxon>Sarcocystidae</taxon>
        <taxon>Cystoisospora</taxon>
    </lineage>
</organism>
<dbReference type="Proteomes" id="UP000221165">
    <property type="component" value="Unassembled WGS sequence"/>
</dbReference>
<dbReference type="VEuPathDB" id="ToxoDB:CSUI_007306"/>
<evidence type="ECO:0000313" key="1">
    <source>
        <dbReference type="EMBL" id="PHJ18866.1"/>
    </source>
</evidence>
<gene>
    <name evidence="1" type="ORF">CSUI_007306</name>
</gene>
<name>A0A2C6KRG1_9APIC</name>
<dbReference type="RefSeq" id="XP_067920571.1">
    <property type="nucleotide sequence ID" value="XM_068067453.1"/>
</dbReference>
<dbReference type="OrthoDB" id="346374at2759"/>
<dbReference type="AlphaFoldDB" id="A0A2C6KRG1"/>
<sequence length="547" mass="61516">MLTASLSDISEDVAAEDLVKWAKDPASKGLSPSYPVDLVSCGDNIEAMLYSKHGGHSGTLETILPAYKFHVESYQRSRRSQRESMVELKQYKSLKMLFIQWIMPSEIFVTPRSLLQLADSPLYLCTRRNAEFLQPTAWELLQPVIPTDENKVDINQIGAIFVTLQENNGRSESEHKSFLKRLVAGLNALSRHRTWNLESATFVELKNVIGTKPTAQGPKANHQAMYFVGRSHVPKAAIDECQWALNKREKGFVGISVAFADMGRVLVLGSHLPTSKENSKKVVQEMFDQMVTQCTPKEYRSEGLGYFGGGVYLLGDFNSRFSNESAQNMFEHLKDNSDYKDLYELPPPEAGATPEAQKLKHILDYDGSDKETRFAPLLWAVDTLGGSNEVEGTDGDIRTTFVNKGFGFTSTCYAGAYSYSWRKGCKLEKVPKLAELTKKCLNPKSERKPSDTGFLDRLVVRVVPESRSSSWKHHKHSSLPPVDAFITFSGQLMNLRSDHLPQVFVVQLLRVSRPRDRARSASPIAKLARRKARIYRSHSLDRSELDT</sequence>
<evidence type="ECO:0000313" key="2">
    <source>
        <dbReference type="Proteomes" id="UP000221165"/>
    </source>
</evidence>
<dbReference type="EMBL" id="MIGC01003829">
    <property type="protein sequence ID" value="PHJ18866.1"/>
    <property type="molecule type" value="Genomic_DNA"/>
</dbReference>
<proteinExistence type="predicted"/>
<dbReference type="GeneID" id="94430664"/>
<comment type="caution">
    <text evidence="1">The sequence shown here is derived from an EMBL/GenBank/DDBJ whole genome shotgun (WGS) entry which is preliminary data.</text>
</comment>
<reference evidence="1 2" key="1">
    <citation type="journal article" date="2017" name="Int. J. Parasitol.">
        <title>The genome of the protozoan parasite Cystoisospora suis and a reverse vaccinology approach to identify vaccine candidates.</title>
        <authorList>
            <person name="Palmieri N."/>
            <person name="Shrestha A."/>
            <person name="Ruttkowski B."/>
            <person name="Beck T."/>
            <person name="Vogl C."/>
            <person name="Tomley F."/>
            <person name="Blake D.P."/>
            <person name="Joachim A."/>
        </authorList>
    </citation>
    <scope>NUCLEOTIDE SEQUENCE [LARGE SCALE GENOMIC DNA]</scope>
    <source>
        <strain evidence="1 2">Wien I</strain>
    </source>
</reference>
<protein>
    <submittedName>
        <fullName evidence="1">Uncharacterized protein</fullName>
    </submittedName>
</protein>
<keyword evidence="2" id="KW-1185">Reference proteome</keyword>